<dbReference type="InterPro" id="IPR000835">
    <property type="entry name" value="HTH_MarR-typ"/>
</dbReference>
<dbReference type="PANTHER" id="PTHR33164:SF106">
    <property type="entry name" value="TRANSCRIPTIONAL REGULATORY PROTEIN"/>
    <property type="match status" value="1"/>
</dbReference>
<dbReference type="PROSITE" id="PS50995">
    <property type="entry name" value="HTH_MARR_2"/>
    <property type="match status" value="1"/>
</dbReference>
<dbReference type="PRINTS" id="PR00598">
    <property type="entry name" value="HTHMARR"/>
</dbReference>
<dbReference type="OrthoDB" id="162531at2"/>
<protein>
    <submittedName>
        <fullName evidence="2">MarR family transcriptional regulator</fullName>
    </submittedName>
</protein>
<organism evidence="2 3">
    <name type="scientific">Brachybacterium alimentarium</name>
    <dbReference type="NCBI Taxonomy" id="47845"/>
    <lineage>
        <taxon>Bacteria</taxon>
        <taxon>Bacillati</taxon>
        <taxon>Actinomycetota</taxon>
        <taxon>Actinomycetes</taxon>
        <taxon>Micrococcales</taxon>
        <taxon>Dermabacteraceae</taxon>
        <taxon>Brachybacterium</taxon>
    </lineage>
</organism>
<gene>
    <name evidence="2" type="ORF">CIK66_03375</name>
</gene>
<feature type="domain" description="HTH marR-type" evidence="1">
    <location>
        <begin position="44"/>
        <end position="180"/>
    </location>
</feature>
<dbReference type="Proteomes" id="UP000218598">
    <property type="component" value="Unassembled WGS sequence"/>
</dbReference>
<dbReference type="PANTHER" id="PTHR33164">
    <property type="entry name" value="TRANSCRIPTIONAL REGULATOR, MARR FAMILY"/>
    <property type="match status" value="1"/>
</dbReference>
<dbReference type="EMBL" id="NRGR01000006">
    <property type="protein sequence ID" value="PCC40439.1"/>
    <property type="molecule type" value="Genomic_DNA"/>
</dbReference>
<accession>A0A2A3YMJ4</accession>
<evidence type="ECO:0000313" key="2">
    <source>
        <dbReference type="EMBL" id="PCC40439.1"/>
    </source>
</evidence>
<evidence type="ECO:0000259" key="1">
    <source>
        <dbReference type="PROSITE" id="PS50995"/>
    </source>
</evidence>
<sequence length="203" mass="22014">MMSSAPEDPRTSRALSSLYSLEGSDPQGELVDRAGLSAADLGQIDELMAALAGLRDAERALSEASRRYMDLGETDMRALHFLIVCENTDAVATPSAIAHSLGISSASTTKLLDRLERAGHIRRRRHPSDRRALMISIEPATRASAMRTVGAQHARRVHAARRLSPSERGVVIDFLEDMTAEISLDGTEWGGAAAEHPSSRRSR</sequence>
<comment type="caution">
    <text evidence="2">The sequence shown here is derived from an EMBL/GenBank/DDBJ whole genome shotgun (WGS) entry which is preliminary data.</text>
</comment>
<dbReference type="GeneID" id="95325733"/>
<dbReference type="GO" id="GO:0003700">
    <property type="term" value="F:DNA-binding transcription factor activity"/>
    <property type="evidence" value="ECO:0007669"/>
    <property type="project" value="InterPro"/>
</dbReference>
<dbReference type="InterPro" id="IPR036388">
    <property type="entry name" value="WH-like_DNA-bd_sf"/>
</dbReference>
<dbReference type="Gene3D" id="1.10.10.10">
    <property type="entry name" value="Winged helix-like DNA-binding domain superfamily/Winged helix DNA-binding domain"/>
    <property type="match status" value="1"/>
</dbReference>
<dbReference type="InterPro" id="IPR036390">
    <property type="entry name" value="WH_DNA-bd_sf"/>
</dbReference>
<dbReference type="AlphaFoldDB" id="A0A2A3YMJ4"/>
<name>A0A2A3YMJ4_9MICO</name>
<dbReference type="SUPFAM" id="SSF46785">
    <property type="entry name" value="Winged helix' DNA-binding domain"/>
    <property type="match status" value="1"/>
</dbReference>
<reference evidence="2 3" key="1">
    <citation type="journal article" date="2017" name="Elife">
        <title>Extensive horizontal gene transfer in cheese-associated bacteria.</title>
        <authorList>
            <person name="Bonham K.S."/>
            <person name="Wolfe B.E."/>
            <person name="Dutton R.J."/>
        </authorList>
    </citation>
    <scope>NUCLEOTIDE SEQUENCE [LARGE SCALE GENOMIC DNA]</scope>
    <source>
        <strain evidence="2 3">341_9</strain>
    </source>
</reference>
<keyword evidence="3" id="KW-1185">Reference proteome</keyword>
<dbReference type="Pfam" id="PF01047">
    <property type="entry name" value="MarR"/>
    <property type="match status" value="1"/>
</dbReference>
<dbReference type="SMART" id="SM00347">
    <property type="entry name" value="HTH_MARR"/>
    <property type="match status" value="1"/>
</dbReference>
<evidence type="ECO:0000313" key="3">
    <source>
        <dbReference type="Proteomes" id="UP000218598"/>
    </source>
</evidence>
<dbReference type="GO" id="GO:0006950">
    <property type="term" value="P:response to stress"/>
    <property type="evidence" value="ECO:0007669"/>
    <property type="project" value="TreeGrafter"/>
</dbReference>
<dbReference type="RefSeq" id="WP_096163147.1">
    <property type="nucleotide sequence ID" value="NZ_JBQQGT010000038.1"/>
</dbReference>
<proteinExistence type="predicted"/>
<dbReference type="InterPro" id="IPR039422">
    <property type="entry name" value="MarR/SlyA-like"/>
</dbReference>